<dbReference type="PANTHER" id="PTHR24251:SF40">
    <property type="entry name" value="CUB DOMAIN-CONTAINING PROTEIN"/>
    <property type="match status" value="1"/>
</dbReference>
<keyword evidence="1" id="KW-0677">Repeat</keyword>
<dbReference type="CDD" id="cd00041">
    <property type="entry name" value="CUB"/>
    <property type="match status" value="1"/>
</dbReference>
<dbReference type="InterPro" id="IPR000859">
    <property type="entry name" value="CUB_dom"/>
</dbReference>
<gene>
    <name evidence="5" type="ORF">LSTR_LSTR015554</name>
</gene>
<dbReference type="InterPro" id="IPR035914">
    <property type="entry name" value="Sperma_CUB_dom_sf"/>
</dbReference>
<evidence type="ECO:0000259" key="4">
    <source>
        <dbReference type="PROSITE" id="PS01180"/>
    </source>
</evidence>
<dbReference type="Gene3D" id="2.60.120.290">
    <property type="entry name" value="Spermadhesin, CUB domain"/>
    <property type="match status" value="2"/>
</dbReference>
<evidence type="ECO:0000256" key="1">
    <source>
        <dbReference type="ARBA" id="ARBA00022737"/>
    </source>
</evidence>
<keyword evidence="6" id="KW-1185">Reference proteome</keyword>
<comment type="caution">
    <text evidence="5">The sequence shown here is derived from an EMBL/GenBank/DDBJ whole genome shotgun (WGS) entry which is preliminary data.</text>
</comment>
<protein>
    <recommendedName>
        <fullName evidence="4">CUB domain-containing protein</fullName>
    </recommendedName>
</protein>
<dbReference type="AlphaFoldDB" id="A0A482X2R8"/>
<dbReference type="EMBL" id="QKKF02019801">
    <property type="protein sequence ID" value="RZF39680.1"/>
    <property type="molecule type" value="Genomic_DNA"/>
</dbReference>
<sequence length="262" mass="29187">MSGLISSPFYPKFYPRQGTFEWRITVTYGMVIRAAFVNLQMENAGSDYSENYVQDVLSAEADHNHKFIEKPGFFDGFDGPQPVTAERTGAILPTRLRSTGKRDSYQVGRRASLPGIRSSSPGLRGHVFDSLTLVLNAEMLPVYQARLLHRLSRQTRLVNVSHSLHMAAYEAHLDIVLHLWSVQGCGGQMFVSRVTGFNGTARFSSPGFPDGYDSMLNCVWTVETAVGFKLHLEFSTLDLEASENCEADYVQVAILLSILEDP</sequence>
<reference evidence="5 6" key="1">
    <citation type="journal article" date="2017" name="Gigascience">
        <title>Genome sequence of the small brown planthopper, Laodelphax striatellus.</title>
        <authorList>
            <person name="Zhu J."/>
            <person name="Jiang F."/>
            <person name="Wang X."/>
            <person name="Yang P."/>
            <person name="Bao Y."/>
            <person name="Zhao W."/>
            <person name="Wang W."/>
            <person name="Lu H."/>
            <person name="Wang Q."/>
            <person name="Cui N."/>
            <person name="Li J."/>
            <person name="Chen X."/>
            <person name="Luo L."/>
            <person name="Yu J."/>
            <person name="Kang L."/>
            <person name="Cui F."/>
        </authorList>
    </citation>
    <scope>NUCLEOTIDE SEQUENCE [LARGE SCALE GENOMIC DNA]</scope>
    <source>
        <strain evidence="5">Lst14</strain>
    </source>
</reference>
<dbReference type="STRING" id="195883.A0A482X2R8"/>
<evidence type="ECO:0000313" key="6">
    <source>
        <dbReference type="Proteomes" id="UP000291343"/>
    </source>
</evidence>
<accession>A0A482X2R8</accession>
<evidence type="ECO:0000256" key="3">
    <source>
        <dbReference type="PROSITE-ProRule" id="PRU00059"/>
    </source>
</evidence>
<dbReference type="Pfam" id="PF00431">
    <property type="entry name" value="CUB"/>
    <property type="match status" value="2"/>
</dbReference>
<feature type="domain" description="CUB" evidence="4">
    <location>
        <begin position="185"/>
        <end position="262"/>
    </location>
</feature>
<keyword evidence="2" id="KW-1015">Disulfide bond</keyword>
<dbReference type="InParanoid" id="A0A482X2R8"/>
<evidence type="ECO:0000313" key="5">
    <source>
        <dbReference type="EMBL" id="RZF39680.1"/>
    </source>
</evidence>
<dbReference type="OrthoDB" id="10009301at2759"/>
<proteinExistence type="predicted"/>
<dbReference type="SUPFAM" id="SSF49854">
    <property type="entry name" value="Spermadhesin, CUB domain"/>
    <property type="match status" value="2"/>
</dbReference>
<dbReference type="Proteomes" id="UP000291343">
    <property type="component" value="Unassembled WGS sequence"/>
</dbReference>
<dbReference type="PROSITE" id="PS01180">
    <property type="entry name" value="CUB"/>
    <property type="match status" value="1"/>
</dbReference>
<organism evidence="5 6">
    <name type="scientific">Laodelphax striatellus</name>
    <name type="common">Small brown planthopper</name>
    <name type="synonym">Delphax striatella</name>
    <dbReference type="NCBI Taxonomy" id="195883"/>
    <lineage>
        <taxon>Eukaryota</taxon>
        <taxon>Metazoa</taxon>
        <taxon>Ecdysozoa</taxon>
        <taxon>Arthropoda</taxon>
        <taxon>Hexapoda</taxon>
        <taxon>Insecta</taxon>
        <taxon>Pterygota</taxon>
        <taxon>Neoptera</taxon>
        <taxon>Paraneoptera</taxon>
        <taxon>Hemiptera</taxon>
        <taxon>Auchenorrhyncha</taxon>
        <taxon>Fulgoroidea</taxon>
        <taxon>Delphacidae</taxon>
        <taxon>Criomorphinae</taxon>
        <taxon>Laodelphax</taxon>
    </lineage>
</organism>
<comment type="caution">
    <text evidence="3">Lacks conserved residue(s) required for the propagation of feature annotation.</text>
</comment>
<dbReference type="PANTHER" id="PTHR24251">
    <property type="entry name" value="OVOCHYMASE-RELATED"/>
    <property type="match status" value="1"/>
</dbReference>
<evidence type="ECO:0000256" key="2">
    <source>
        <dbReference type="ARBA" id="ARBA00023157"/>
    </source>
</evidence>
<name>A0A482X2R8_LAOST</name>